<proteinExistence type="predicted"/>
<feature type="domain" description="Ground-like" evidence="2">
    <location>
        <begin position="184"/>
        <end position="254"/>
    </location>
</feature>
<feature type="signal peptide" evidence="1">
    <location>
        <begin position="1"/>
        <end position="15"/>
    </location>
</feature>
<evidence type="ECO:0000313" key="4">
    <source>
        <dbReference type="WBParaSite" id="SVE_0997400.1"/>
    </source>
</evidence>
<evidence type="ECO:0000313" key="3">
    <source>
        <dbReference type="Proteomes" id="UP000035680"/>
    </source>
</evidence>
<evidence type="ECO:0000256" key="1">
    <source>
        <dbReference type="SAM" id="SignalP"/>
    </source>
</evidence>
<organism evidence="3 4">
    <name type="scientific">Strongyloides venezuelensis</name>
    <name type="common">Threadworm</name>
    <dbReference type="NCBI Taxonomy" id="75913"/>
    <lineage>
        <taxon>Eukaryota</taxon>
        <taxon>Metazoa</taxon>
        <taxon>Ecdysozoa</taxon>
        <taxon>Nematoda</taxon>
        <taxon>Chromadorea</taxon>
        <taxon>Rhabditida</taxon>
        <taxon>Tylenchina</taxon>
        <taxon>Panagrolaimomorpha</taxon>
        <taxon>Strongyloidoidea</taxon>
        <taxon>Strongyloididae</taxon>
        <taxon>Strongyloides</taxon>
    </lineage>
</organism>
<name>A0A0K0FLQ8_STRVS</name>
<evidence type="ECO:0000259" key="2">
    <source>
        <dbReference type="Pfam" id="PF04155"/>
    </source>
</evidence>
<dbReference type="WBParaSite" id="SVE_0997400.1">
    <property type="protein sequence ID" value="SVE_0997400.1"/>
    <property type="gene ID" value="SVE_0997400"/>
</dbReference>
<dbReference type="AlphaFoldDB" id="A0A0K0FLQ8"/>
<keyword evidence="1" id="KW-0732">Signal</keyword>
<dbReference type="Pfam" id="PF04155">
    <property type="entry name" value="Ground-like"/>
    <property type="match status" value="1"/>
</dbReference>
<feature type="chain" id="PRO_5013221007" evidence="1">
    <location>
        <begin position="16"/>
        <end position="255"/>
    </location>
</feature>
<accession>A0A0K0FLQ8</accession>
<reference evidence="3" key="1">
    <citation type="submission" date="2014-07" db="EMBL/GenBank/DDBJ databases">
        <authorList>
            <person name="Martin A.A"/>
            <person name="De Silva N."/>
        </authorList>
    </citation>
    <scope>NUCLEOTIDE SEQUENCE</scope>
</reference>
<reference evidence="4" key="2">
    <citation type="submission" date="2015-08" db="UniProtKB">
        <authorList>
            <consortium name="WormBaseParasite"/>
        </authorList>
    </citation>
    <scope>IDENTIFICATION</scope>
</reference>
<protein>
    <submittedName>
        <fullName evidence="4">Ground-like domain-containing protein</fullName>
    </submittedName>
</protein>
<dbReference type="Proteomes" id="UP000035680">
    <property type="component" value="Unassembled WGS sequence"/>
</dbReference>
<keyword evidence="3" id="KW-1185">Reference proteome</keyword>
<dbReference type="InterPro" id="IPR007284">
    <property type="entry name" value="Ground-like_dom"/>
</dbReference>
<sequence length="255" mass="28663">MLYYIILLVPLTSYAFFFQNSPCSCVKQNCPISPSCQESTIQDSVITPPSANLYQLQYNTSPCLQTNANNNYGNNLPVYQEPLLITSSYSPFNIYEYKEIPQSQPIYVSPGQMKGNDIDSYKSEKSYNIQDMTATVDNNYGNILQQEQRDSLSKDKVFTEKTSMDTVNKKKKAIHKQKAQFKSLCNNSKLARIMAESIVSDISISKLLISDAISIAYKNTKANVICASGDFSYSILVQKEYCEATKGNVTCFAYL</sequence>